<organism evidence="4 5">
    <name type="scientific">Colletotrichum chrysophilum</name>
    <dbReference type="NCBI Taxonomy" id="1836956"/>
    <lineage>
        <taxon>Eukaryota</taxon>
        <taxon>Fungi</taxon>
        <taxon>Dikarya</taxon>
        <taxon>Ascomycota</taxon>
        <taxon>Pezizomycotina</taxon>
        <taxon>Sordariomycetes</taxon>
        <taxon>Hypocreomycetidae</taxon>
        <taxon>Glomerellales</taxon>
        <taxon>Glomerellaceae</taxon>
        <taxon>Colletotrichum</taxon>
        <taxon>Colletotrichum gloeosporioides species complex</taxon>
    </lineage>
</organism>
<dbReference type="GO" id="GO:0008270">
    <property type="term" value="F:zinc ion binding"/>
    <property type="evidence" value="ECO:0007669"/>
    <property type="project" value="UniProtKB-KW"/>
</dbReference>
<keyword evidence="1" id="KW-0479">Metal-binding</keyword>
<evidence type="ECO:0000256" key="1">
    <source>
        <dbReference type="PROSITE-ProRule" id="PRU00047"/>
    </source>
</evidence>
<comment type="caution">
    <text evidence="4">The sequence shown here is derived from an EMBL/GenBank/DDBJ whole genome shotgun (WGS) entry which is preliminary data.</text>
</comment>
<dbReference type="Proteomes" id="UP001243330">
    <property type="component" value="Unassembled WGS sequence"/>
</dbReference>
<name>A0AAD9ED21_9PEZI</name>
<dbReference type="AlphaFoldDB" id="A0AAD9ED21"/>
<dbReference type="InterPro" id="IPR001878">
    <property type="entry name" value="Znf_CCHC"/>
</dbReference>
<dbReference type="PROSITE" id="PS50158">
    <property type="entry name" value="ZF_CCHC"/>
    <property type="match status" value="1"/>
</dbReference>
<feature type="domain" description="CCHC-type" evidence="3">
    <location>
        <begin position="3"/>
        <end position="18"/>
    </location>
</feature>
<evidence type="ECO:0000313" key="5">
    <source>
        <dbReference type="Proteomes" id="UP001243330"/>
    </source>
</evidence>
<sequence length="220" mass="23619">MNCFHCKKAGHMMKRCPDKDEDPTCGWCGGRGHGHGACTSTVPRCAACKEEHCTQSVNCMDRNRRLHLLACAKFGPPAWPSHAKSLRPHGRRDEQSRDVDSGSSGSAGVSGSGLSLLLPLGLHLPEANGSVSNSQTLPQSLAQCPPHEQKSSSEACCLIGQRKCGSGTPATHPQFWLCTVGFLRCGLSIFARRTGAHPSPVSTPRALSHCHSRCRSRSRL</sequence>
<protein>
    <recommendedName>
        <fullName evidence="3">CCHC-type domain-containing protein</fullName>
    </recommendedName>
</protein>
<proteinExistence type="predicted"/>
<accession>A0AAD9ED21</accession>
<evidence type="ECO:0000313" key="4">
    <source>
        <dbReference type="EMBL" id="KAK1843242.1"/>
    </source>
</evidence>
<keyword evidence="1" id="KW-0862">Zinc</keyword>
<gene>
    <name evidence="4" type="ORF">CCHR01_14135</name>
</gene>
<dbReference type="EMBL" id="JAQOWY010000369">
    <property type="protein sequence ID" value="KAK1843242.1"/>
    <property type="molecule type" value="Genomic_DNA"/>
</dbReference>
<dbReference type="Gene3D" id="4.10.60.10">
    <property type="entry name" value="Zinc finger, CCHC-type"/>
    <property type="match status" value="1"/>
</dbReference>
<keyword evidence="5" id="KW-1185">Reference proteome</keyword>
<dbReference type="SUPFAM" id="SSF57756">
    <property type="entry name" value="Retrovirus zinc finger-like domains"/>
    <property type="match status" value="1"/>
</dbReference>
<evidence type="ECO:0000259" key="3">
    <source>
        <dbReference type="PROSITE" id="PS50158"/>
    </source>
</evidence>
<feature type="compositionally biased region" description="Basic and acidic residues" evidence="2">
    <location>
        <begin position="91"/>
        <end position="100"/>
    </location>
</feature>
<reference evidence="4" key="1">
    <citation type="submission" date="2023-01" db="EMBL/GenBank/DDBJ databases">
        <title>Colletotrichum chrysophilum M932 genome sequence.</title>
        <authorList>
            <person name="Baroncelli R."/>
        </authorList>
    </citation>
    <scope>NUCLEOTIDE SEQUENCE</scope>
    <source>
        <strain evidence="4">M932</strain>
    </source>
</reference>
<evidence type="ECO:0000256" key="2">
    <source>
        <dbReference type="SAM" id="MobiDB-lite"/>
    </source>
</evidence>
<keyword evidence="1" id="KW-0863">Zinc-finger</keyword>
<feature type="region of interest" description="Disordered" evidence="2">
    <location>
        <begin position="81"/>
        <end position="110"/>
    </location>
</feature>
<feature type="compositionally biased region" description="Low complexity" evidence="2">
    <location>
        <begin position="101"/>
        <end position="110"/>
    </location>
</feature>
<dbReference type="InterPro" id="IPR036875">
    <property type="entry name" value="Znf_CCHC_sf"/>
</dbReference>
<dbReference type="GO" id="GO:0003676">
    <property type="term" value="F:nucleic acid binding"/>
    <property type="evidence" value="ECO:0007669"/>
    <property type="project" value="InterPro"/>
</dbReference>